<evidence type="ECO:0000313" key="6">
    <source>
        <dbReference type="Proteomes" id="UP000253529"/>
    </source>
</evidence>
<dbReference type="RefSeq" id="WP_113891743.1">
    <property type="nucleotide sequence ID" value="NZ_QNRK01000033.1"/>
</dbReference>
<keyword evidence="3" id="KW-0732">Signal</keyword>
<dbReference type="Gene3D" id="3.40.50.2300">
    <property type="match status" value="2"/>
</dbReference>
<dbReference type="SUPFAM" id="SSF47413">
    <property type="entry name" value="lambda repressor-like DNA-binding domains"/>
    <property type="match status" value="1"/>
</dbReference>
<evidence type="ECO:0000256" key="1">
    <source>
        <dbReference type="ARBA" id="ARBA00004196"/>
    </source>
</evidence>
<dbReference type="GO" id="GO:0006355">
    <property type="term" value="P:regulation of DNA-templated transcription"/>
    <property type="evidence" value="ECO:0007669"/>
    <property type="project" value="InterPro"/>
</dbReference>
<dbReference type="InterPro" id="IPR025997">
    <property type="entry name" value="SBP_2_dom"/>
</dbReference>
<dbReference type="CDD" id="cd01392">
    <property type="entry name" value="HTH_LacI"/>
    <property type="match status" value="1"/>
</dbReference>
<feature type="domain" description="HTH lacI-type" evidence="4">
    <location>
        <begin position="5"/>
        <end position="46"/>
    </location>
</feature>
<comment type="subcellular location">
    <subcellularLocation>
        <location evidence="1">Cell envelope</location>
    </subcellularLocation>
</comment>
<dbReference type="InterPro" id="IPR028082">
    <property type="entry name" value="Peripla_BP_I"/>
</dbReference>
<sequence>MARKPIIADVARLAGVSTATVDRVLNDRGGVRPDKAALVLSAARRLRLDRTLARKYARVQRIAVLIQSSDNPFHAALRDAFATAGRAYADLNLQFLIHHIAFDDARAIAERIRSLGPRHDGLIVTSPEDRRIAAAAREVARTIPVIALATDLPDGGRAAYVGPDDRQAGRVAGDLMGRFLGREGGDIVMISGLLSLRGQREREAGFRRVLADHYPGCRVEGALESREDAERAGLLVAEALKRNPAIRGVYHVTAGAAEVAAALAALGRGDVALIAHELTEERRALLRARAIAAIIDQNPEFEVRAAIEVMARLLGRMEGPAGTTVTPVNIYTAENV</sequence>
<dbReference type="GO" id="GO:0003677">
    <property type="term" value="F:DNA binding"/>
    <property type="evidence" value="ECO:0007669"/>
    <property type="project" value="InterPro"/>
</dbReference>
<evidence type="ECO:0000313" key="5">
    <source>
        <dbReference type="EMBL" id="RBP05747.1"/>
    </source>
</evidence>
<dbReference type="SUPFAM" id="SSF53822">
    <property type="entry name" value="Periplasmic binding protein-like I"/>
    <property type="match status" value="1"/>
</dbReference>
<dbReference type="Gene3D" id="1.10.260.40">
    <property type="entry name" value="lambda repressor-like DNA-binding domains"/>
    <property type="match status" value="1"/>
</dbReference>
<dbReference type="SMART" id="SM00354">
    <property type="entry name" value="HTH_LACI"/>
    <property type="match status" value="1"/>
</dbReference>
<proteinExistence type="inferred from homology"/>
<dbReference type="Pfam" id="PF13407">
    <property type="entry name" value="Peripla_BP_4"/>
    <property type="match status" value="1"/>
</dbReference>
<dbReference type="AlphaFoldDB" id="A0A366ETM6"/>
<comment type="similarity">
    <text evidence="2">Belongs to the bacterial solute-binding protein 2 family.</text>
</comment>
<dbReference type="PANTHER" id="PTHR46847">
    <property type="entry name" value="D-ALLOSE-BINDING PERIPLASMIC PROTEIN-RELATED"/>
    <property type="match status" value="1"/>
</dbReference>
<evidence type="ECO:0000256" key="3">
    <source>
        <dbReference type="ARBA" id="ARBA00022729"/>
    </source>
</evidence>
<dbReference type="PROSITE" id="PS00356">
    <property type="entry name" value="HTH_LACI_1"/>
    <property type="match status" value="1"/>
</dbReference>
<dbReference type="GO" id="GO:0030246">
    <property type="term" value="F:carbohydrate binding"/>
    <property type="evidence" value="ECO:0007669"/>
    <property type="project" value="UniProtKB-ARBA"/>
</dbReference>
<dbReference type="Proteomes" id="UP000253529">
    <property type="component" value="Unassembled WGS sequence"/>
</dbReference>
<dbReference type="InterPro" id="IPR010982">
    <property type="entry name" value="Lambda_DNA-bd_dom_sf"/>
</dbReference>
<dbReference type="CDD" id="cd06307">
    <property type="entry name" value="PBP1_sugar_binding"/>
    <property type="match status" value="1"/>
</dbReference>
<accession>A0A366ETM6</accession>
<dbReference type="PROSITE" id="PS50932">
    <property type="entry name" value="HTH_LACI_2"/>
    <property type="match status" value="1"/>
</dbReference>
<dbReference type="EMBL" id="QNRK01000033">
    <property type="protein sequence ID" value="RBP05747.1"/>
    <property type="molecule type" value="Genomic_DNA"/>
</dbReference>
<reference evidence="5 6" key="1">
    <citation type="submission" date="2018-06" db="EMBL/GenBank/DDBJ databases">
        <title>Genomic Encyclopedia of Type Strains, Phase IV (KMG-IV): sequencing the most valuable type-strain genomes for metagenomic binning, comparative biology and taxonomic classification.</title>
        <authorList>
            <person name="Goeker M."/>
        </authorList>
    </citation>
    <scope>NUCLEOTIDE SEQUENCE [LARGE SCALE GENOMIC DNA]</scope>
    <source>
        <strain evidence="5 6">DSM 24875</strain>
    </source>
</reference>
<dbReference type="PANTHER" id="PTHR46847:SF1">
    <property type="entry name" value="D-ALLOSE-BINDING PERIPLASMIC PROTEIN-RELATED"/>
    <property type="match status" value="1"/>
</dbReference>
<gene>
    <name evidence="5" type="ORF">DFR50_13312</name>
</gene>
<organism evidence="5 6">
    <name type="scientific">Roseiarcus fermentans</name>
    <dbReference type="NCBI Taxonomy" id="1473586"/>
    <lineage>
        <taxon>Bacteria</taxon>
        <taxon>Pseudomonadati</taxon>
        <taxon>Pseudomonadota</taxon>
        <taxon>Alphaproteobacteria</taxon>
        <taxon>Hyphomicrobiales</taxon>
        <taxon>Roseiarcaceae</taxon>
        <taxon>Roseiarcus</taxon>
    </lineage>
</organism>
<dbReference type="InterPro" id="IPR000843">
    <property type="entry name" value="HTH_LacI"/>
</dbReference>
<name>A0A366ETM6_9HYPH</name>
<dbReference type="GO" id="GO:0030313">
    <property type="term" value="C:cell envelope"/>
    <property type="evidence" value="ECO:0007669"/>
    <property type="project" value="UniProtKB-SubCell"/>
</dbReference>
<evidence type="ECO:0000259" key="4">
    <source>
        <dbReference type="PROSITE" id="PS50932"/>
    </source>
</evidence>
<keyword evidence="6" id="KW-1185">Reference proteome</keyword>
<dbReference type="OrthoDB" id="9805774at2"/>
<protein>
    <submittedName>
        <fullName evidence="5">LacI family transcriptional regulator</fullName>
    </submittedName>
</protein>
<comment type="caution">
    <text evidence="5">The sequence shown here is derived from an EMBL/GenBank/DDBJ whole genome shotgun (WGS) entry which is preliminary data.</text>
</comment>
<evidence type="ECO:0000256" key="2">
    <source>
        <dbReference type="ARBA" id="ARBA00007639"/>
    </source>
</evidence>
<dbReference type="Pfam" id="PF00356">
    <property type="entry name" value="LacI"/>
    <property type="match status" value="1"/>
</dbReference>